<dbReference type="InterPro" id="IPR036282">
    <property type="entry name" value="Glutathione-S-Trfase_C_sf"/>
</dbReference>
<dbReference type="SFLD" id="SFLDS00019">
    <property type="entry name" value="Glutathione_Transferase_(cytos"/>
    <property type="match status" value="1"/>
</dbReference>
<feature type="domain" description="GST N-terminal" evidence="2">
    <location>
        <begin position="21"/>
        <end position="108"/>
    </location>
</feature>
<feature type="compositionally biased region" description="Low complexity" evidence="1">
    <location>
        <begin position="1020"/>
        <end position="1050"/>
    </location>
</feature>
<evidence type="ECO:0000256" key="1">
    <source>
        <dbReference type="SAM" id="MobiDB-lite"/>
    </source>
</evidence>
<evidence type="ECO:0000259" key="2">
    <source>
        <dbReference type="PROSITE" id="PS50404"/>
    </source>
</evidence>
<dbReference type="SUPFAM" id="SSF47616">
    <property type="entry name" value="GST C-terminal domain-like"/>
    <property type="match status" value="1"/>
</dbReference>
<dbReference type="CDD" id="cd03189">
    <property type="entry name" value="GST_C_GTT1_like"/>
    <property type="match status" value="1"/>
</dbReference>
<dbReference type="Gene3D" id="3.40.30.10">
    <property type="entry name" value="Glutaredoxin"/>
    <property type="match status" value="1"/>
</dbReference>
<dbReference type="InterPro" id="IPR010839">
    <property type="entry name" value="AtuA_N"/>
</dbReference>
<dbReference type="InterPro" id="IPR040079">
    <property type="entry name" value="Glutathione_S-Trfase"/>
</dbReference>
<proteinExistence type="predicted"/>
<dbReference type="Proteomes" id="UP000192927">
    <property type="component" value="Unassembled WGS sequence"/>
</dbReference>
<evidence type="ECO:0000313" key="3">
    <source>
        <dbReference type="EMBL" id="SLM41374.1"/>
    </source>
</evidence>
<sequence length="1059" mass="116858">MPEQSPEHRGEEQALSKSGQKEKITLYWLDRSRSQRILWLLEELKLEYELKIYHRASNMLAPKELEEVHPLGKAPIISIEAEGMSKPLVLAESGLIVEYLVDHFGPWLAPKRYMQGKEGQVGGESEAWLRYRYYMHYVEGSLMTYVVVALLVENIRNSPVPFFIKPITKRIAGSLESMFVGPSFKTNFGFLESQLATSPNGGDYLCGKELTGADILMSFPLIAFKGRAGLTKDAYPRMWAYAEWLEGHDGYKKAVQKIINIEEVDSGTKATAPSISKIRNQEAPQPLQTPLFFEEQLRQNDYDSGAVRTLFIDRDPVTFRDIALHLQGYYVLPRDSIHFVKLFTDAQFYSLPRLISQLSDTETFVRIGDRNFQIPRDIFSSPGDSPNFFSLGFAVFFTTPGDVFPGLDRQGLLRPPAVIPPSVPNRSAEVFDELLHVLQGYPIHIRNEEHRAELLRDCRYFHLRGLEQKLISHHISYNIPRGKSEIVIRLEDIRQSGISFVADASPSDRPPLSGWVNYARPFVDETAYELIVEVGSESTQIDLARMRADFHGVPKSKITSLFNVVANKMNLPTNLPLGLTLASGGAASLPVSLGNTPLSDAQVKICIEHDAHIVLDGDEYYPDPDTADHDAAPDLLDLPLTNARSSLGFGSDSGLTPTPHPGSACASQYSRSPGRPPPRKRKRRGSDPSWQMLRQATLGDVDFITGDYLAEMNMAENAEAFSQGKHDGFEPTAWQGLQESIEVIASRGIKVVINGGALNPQGLAEKTFALIEERGLDLRVAFITGDDLLPELGPNVASLKKHLPKHLDSLNPSITLPPNTEAFLQNDSLPLVSANAYLGARAIVQGLRLGADIIVAGRVSDASPVIGAAWYWHSWSETDYDRLAGALIAGHLIECSAYVTGGNFSGFTEYDLDLFIEPGFPIAEVAADGSCIITKHENTGGLVNEDTVKCQFLYELQGNIYLHSDVTAYLDSVEIKSVGKDRVQVSGIIGKPPPPTTKAAIFYQGGYQYAGPQKPVNSYRNWTSWSSRSSVSPTKTPPASSAARPIAASSPKPPPPPRS</sequence>
<feature type="region of interest" description="Disordered" evidence="1">
    <location>
        <begin position="1020"/>
        <end position="1059"/>
    </location>
</feature>
<dbReference type="EMBL" id="FWEW01003840">
    <property type="protein sequence ID" value="SLM41374.1"/>
    <property type="molecule type" value="Genomic_DNA"/>
</dbReference>
<dbReference type="CDD" id="cd03046">
    <property type="entry name" value="GST_N_GTT1_like"/>
    <property type="match status" value="1"/>
</dbReference>
<reference evidence="4" key="1">
    <citation type="submission" date="2017-03" db="EMBL/GenBank/DDBJ databases">
        <authorList>
            <person name="Sharma R."/>
            <person name="Thines M."/>
        </authorList>
    </citation>
    <scope>NUCLEOTIDE SEQUENCE [LARGE SCALE GENOMIC DNA]</scope>
</reference>
<dbReference type="PANTHER" id="PTHR47585">
    <property type="match status" value="1"/>
</dbReference>
<dbReference type="Pfam" id="PF13409">
    <property type="entry name" value="GST_N_2"/>
    <property type="match status" value="1"/>
</dbReference>
<name>A0A1W5DDX4_9LECA</name>
<accession>A0A1W5DDX4</accession>
<dbReference type="InterPro" id="IPR004045">
    <property type="entry name" value="Glutathione_S-Trfase_N"/>
</dbReference>
<dbReference type="Gene3D" id="1.20.1050.10">
    <property type="match status" value="1"/>
</dbReference>
<dbReference type="Gene3D" id="3.30.710.10">
    <property type="entry name" value="Potassium Channel Kv1.1, Chain A"/>
    <property type="match status" value="1"/>
</dbReference>
<feature type="region of interest" description="Disordered" evidence="1">
    <location>
        <begin position="647"/>
        <end position="691"/>
    </location>
</feature>
<protein>
    <submittedName>
        <fullName evidence="3">Btb poz domain-containing protein</fullName>
    </submittedName>
</protein>
<dbReference type="AlphaFoldDB" id="A0A1W5DDX4"/>
<dbReference type="Pfam" id="PF07287">
    <property type="entry name" value="AtuA"/>
    <property type="match status" value="1"/>
</dbReference>
<dbReference type="PROSITE" id="PS50404">
    <property type="entry name" value="GST_NTER"/>
    <property type="match status" value="1"/>
</dbReference>
<dbReference type="InterPro" id="IPR011333">
    <property type="entry name" value="SKP1/BTB/POZ_sf"/>
</dbReference>
<dbReference type="PANTHER" id="PTHR47585:SF1">
    <property type="entry name" value="DUF1446 DOMAIN-CONTAINING PROTEIN"/>
    <property type="match status" value="1"/>
</dbReference>
<keyword evidence="4" id="KW-1185">Reference proteome</keyword>
<organism evidence="3 4">
    <name type="scientific">Lasallia pustulata</name>
    <dbReference type="NCBI Taxonomy" id="136370"/>
    <lineage>
        <taxon>Eukaryota</taxon>
        <taxon>Fungi</taxon>
        <taxon>Dikarya</taxon>
        <taxon>Ascomycota</taxon>
        <taxon>Pezizomycotina</taxon>
        <taxon>Lecanoromycetes</taxon>
        <taxon>OSLEUM clade</taxon>
        <taxon>Umbilicariomycetidae</taxon>
        <taxon>Umbilicariales</taxon>
        <taxon>Umbilicariaceae</taxon>
        <taxon>Lasallia</taxon>
    </lineage>
</organism>
<dbReference type="InterPro" id="IPR036249">
    <property type="entry name" value="Thioredoxin-like_sf"/>
</dbReference>
<evidence type="ECO:0000313" key="4">
    <source>
        <dbReference type="Proteomes" id="UP000192927"/>
    </source>
</evidence>
<dbReference type="SFLD" id="SFLDG00358">
    <property type="entry name" value="Main_(cytGST)"/>
    <property type="match status" value="1"/>
</dbReference>
<dbReference type="SUPFAM" id="SSF54695">
    <property type="entry name" value="POZ domain"/>
    <property type="match status" value="1"/>
</dbReference>
<dbReference type="SUPFAM" id="SSF52833">
    <property type="entry name" value="Thioredoxin-like"/>
    <property type="match status" value="1"/>
</dbReference>